<evidence type="ECO:0000256" key="4">
    <source>
        <dbReference type="ARBA" id="ARBA00022679"/>
    </source>
</evidence>
<dbReference type="EC" id="2.7.13.3" evidence="2"/>
<sequence length="935" mass="104961">MLSTPIDSNLVDDDYSLLTSDMTAEEAAQLTPVFQTLTDHLNLDGAMLLCHSRSLWNQLYFTTEQSLDSEFIESLLGQFRAESHWHCPAGILDFALPVHDELAALTLFSESLNIELSLCVMLKAGTTADEALFDRLQHYLQILTTLCEHITRQRILQARLIKKKRLGFIVEATGAGTWEWEIPSQRLQLNARWANMLGYQLNELGPLSIDTVFNAMHPQGRETARALLHDCLQGHTEYYDCECRMLHKSGEWMWFHEQGKVTDYNAKGEPVLMAGTHTDINDKKRIEIALAEKASFQQLMFDHLPVYLFVKDTDYRIVMANDKFISLYPPEKRHKVIGYTTVEDYNKDEAAQFLRMDILAFASGSAENEEQIQFPNGEIRTLWTKKIRFEDARGESFILGVATDITNVKASELAMQLAKNEAEQANQAKSEFLATMSHEIRTPMNGIMGMLELAVQQASDKQQQRRLELARTSASALLTIINDILDFSKIEAQKMELEYASIEIDLLVQRIVEEQLAHLNTKPVQLHVDLSDLPFNRLTGDEVRLGQVLTNLLSNAIKFTAEGEVQLGLRGIPLDSEHILLEITVEDTGIGMTEAQQQVLFKPFSQADSSTTRRFGGTGLGLSIVQRLTHMMKGKVTVTSKLNEGSQFTATATLSSPVRLQQLPEVGGVIVLSSLHRQARLLCKQLAVWKVRFILIDSLDSLAEFSEKMPPNMDWLIIDAALQAEFSAWRNSKKQARRVELLPTNLAVLVDRDTTINVTSLPDNTLHTLNKPVLRHELFALLQGSARNVTNNADLSFIPPHQMVAPTGRILIAEDNPINREVAFYMLQDSGFSVLSAEDGKHAIDLLKANNDINLVLMDCRMPVMDGFAATYAIRTGKAGEQYKNIPIVACTANASVQDKQECLQAGMNAYITKPLRKKILIDTVLSMLNPDYSI</sequence>
<evidence type="ECO:0000256" key="8">
    <source>
        <dbReference type="ARBA" id="ARBA00023012"/>
    </source>
</evidence>
<dbReference type="SMART" id="SM00448">
    <property type="entry name" value="REC"/>
    <property type="match status" value="1"/>
</dbReference>
<dbReference type="InterPro" id="IPR035965">
    <property type="entry name" value="PAS-like_dom_sf"/>
</dbReference>
<dbReference type="InterPro" id="IPR003661">
    <property type="entry name" value="HisK_dim/P_dom"/>
</dbReference>
<dbReference type="Pfam" id="PF02518">
    <property type="entry name" value="HATPase_c"/>
    <property type="match status" value="1"/>
</dbReference>
<dbReference type="CDD" id="cd00082">
    <property type="entry name" value="HisKA"/>
    <property type="match status" value="1"/>
</dbReference>
<gene>
    <name evidence="17" type="ORF">C6Y40_18815</name>
</gene>
<evidence type="ECO:0000256" key="10">
    <source>
        <dbReference type="ARBA" id="ARBA00068150"/>
    </source>
</evidence>
<dbReference type="InterPro" id="IPR013655">
    <property type="entry name" value="PAS_fold_3"/>
</dbReference>
<dbReference type="PROSITE" id="PS50113">
    <property type="entry name" value="PAC"/>
    <property type="match status" value="1"/>
</dbReference>
<keyword evidence="3 11" id="KW-0597">Phosphoprotein</keyword>
<dbReference type="PANTHER" id="PTHR45339">
    <property type="entry name" value="HYBRID SIGNAL TRANSDUCTION HISTIDINE KINASE J"/>
    <property type="match status" value="1"/>
</dbReference>
<keyword evidence="6" id="KW-0418">Kinase</keyword>
<dbReference type="SUPFAM" id="SSF55874">
    <property type="entry name" value="ATPase domain of HSP90 chaperone/DNA topoisomerase II/histidine kinase"/>
    <property type="match status" value="1"/>
</dbReference>
<dbReference type="InterPro" id="IPR013656">
    <property type="entry name" value="PAS_4"/>
</dbReference>
<dbReference type="SUPFAM" id="SSF47384">
    <property type="entry name" value="Homodimeric domain of signal transducing histidine kinase"/>
    <property type="match status" value="1"/>
</dbReference>
<evidence type="ECO:0000256" key="3">
    <source>
        <dbReference type="ARBA" id="ARBA00022553"/>
    </source>
</evidence>
<dbReference type="Gene3D" id="3.30.565.10">
    <property type="entry name" value="Histidine kinase-like ATPase, C-terminal domain"/>
    <property type="match status" value="1"/>
</dbReference>
<dbReference type="GO" id="GO:0000155">
    <property type="term" value="F:phosphorelay sensor kinase activity"/>
    <property type="evidence" value="ECO:0007669"/>
    <property type="project" value="InterPro"/>
</dbReference>
<dbReference type="NCBIfam" id="TIGR00229">
    <property type="entry name" value="sensory_box"/>
    <property type="match status" value="1"/>
</dbReference>
<dbReference type="InterPro" id="IPR036890">
    <property type="entry name" value="HATPase_C_sf"/>
</dbReference>
<evidence type="ECO:0000313" key="17">
    <source>
        <dbReference type="EMBL" id="PRO71977.1"/>
    </source>
</evidence>
<feature type="domain" description="PAC" evidence="16">
    <location>
        <begin position="239"/>
        <end position="292"/>
    </location>
</feature>
<evidence type="ECO:0000256" key="9">
    <source>
        <dbReference type="ARBA" id="ARBA00064003"/>
    </source>
</evidence>
<dbReference type="SMART" id="SM00387">
    <property type="entry name" value="HATPase_c"/>
    <property type="match status" value="1"/>
</dbReference>
<evidence type="ECO:0000256" key="5">
    <source>
        <dbReference type="ARBA" id="ARBA00022741"/>
    </source>
</evidence>
<dbReference type="Gene3D" id="1.10.287.130">
    <property type="match status" value="1"/>
</dbReference>
<keyword evidence="5" id="KW-0547">Nucleotide-binding</keyword>
<evidence type="ECO:0000259" key="16">
    <source>
        <dbReference type="PROSITE" id="PS50113"/>
    </source>
</evidence>
<evidence type="ECO:0000259" key="15">
    <source>
        <dbReference type="PROSITE" id="PS50112"/>
    </source>
</evidence>
<dbReference type="Gene3D" id="3.30.450.20">
    <property type="entry name" value="PAS domain"/>
    <property type="match status" value="2"/>
</dbReference>
<dbReference type="Gene3D" id="3.40.50.2300">
    <property type="match status" value="1"/>
</dbReference>
<proteinExistence type="predicted"/>
<evidence type="ECO:0000313" key="18">
    <source>
        <dbReference type="Proteomes" id="UP000238949"/>
    </source>
</evidence>
<dbReference type="EMBL" id="PVNP01000193">
    <property type="protein sequence ID" value="PRO71977.1"/>
    <property type="molecule type" value="Genomic_DNA"/>
</dbReference>
<dbReference type="Pfam" id="PF08447">
    <property type="entry name" value="PAS_3"/>
    <property type="match status" value="1"/>
</dbReference>
<dbReference type="Proteomes" id="UP000238949">
    <property type="component" value="Unassembled WGS sequence"/>
</dbReference>
<dbReference type="RefSeq" id="WP_105935944.1">
    <property type="nucleotide sequence ID" value="NZ_PVNP01000193.1"/>
</dbReference>
<keyword evidence="8" id="KW-0902">Two-component regulatory system</keyword>
<dbReference type="PROSITE" id="PS50110">
    <property type="entry name" value="RESPONSE_REGULATORY"/>
    <property type="match status" value="1"/>
</dbReference>
<dbReference type="InterPro" id="IPR011006">
    <property type="entry name" value="CheY-like_superfamily"/>
</dbReference>
<name>A0A2S9V695_9ALTE</name>
<dbReference type="CDD" id="cd00130">
    <property type="entry name" value="PAS"/>
    <property type="match status" value="1"/>
</dbReference>
<dbReference type="PANTHER" id="PTHR45339:SF5">
    <property type="entry name" value="HISTIDINE KINASE"/>
    <property type="match status" value="1"/>
</dbReference>
<dbReference type="Pfam" id="PF00072">
    <property type="entry name" value="Response_reg"/>
    <property type="match status" value="1"/>
</dbReference>
<dbReference type="InterPro" id="IPR001789">
    <property type="entry name" value="Sig_transdc_resp-reg_receiver"/>
</dbReference>
<evidence type="ECO:0000256" key="11">
    <source>
        <dbReference type="PROSITE-ProRule" id="PRU00169"/>
    </source>
</evidence>
<evidence type="ECO:0000256" key="1">
    <source>
        <dbReference type="ARBA" id="ARBA00000085"/>
    </source>
</evidence>
<dbReference type="PRINTS" id="PR00344">
    <property type="entry name" value="BCTRLSENSOR"/>
</dbReference>
<dbReference type="SMART" id="SM00091">
    <property type="entry name" value="PAS"/>
    <property type="match status" value="2"/>
</dbReference>
<protein>
    <recommendedName>
        <fullName evidence="10">Sensory/regulatory protein RpfC</fullName>
        <ecNumber evidence="2">2.7.13.3</ecNumber>
    </recommendedName>
</protein>
<evidence type="ECO:0000256" key="12">
    <source>
        <dbReference type="SAM" id="Coils"/>
    </source>
</evidence>
<dbReference type="InterPro" id="IPR036097">
    <property type="entry name" value="HisK_dim/P_sf"/>
</dbReference>
<dbReference type="OrthoDB" id="9810730at2"/>
<dbReference type="SUPFAM" id="SSF55785">
    <property type="entry name" value="PYP-like sensor domain (PAS domain)"/>
    <property type="match status" value="2"/>
</dbReference>
<dbReference type="InterPro" id="IPR000700">
    <property type="entry name" value="PAS-assoc_C"/>
</dbReference>
<accession>A0A2S9V695</accession>
<dbReference type="CDD" id="cd17546">
    <property type="entry name" value="REC_hyHK_CKI1_RcsC-like"/>
    <property type="match status" value="1"/>
</dbReference>
<dbReference type="PROSITE" id="PS50109">
    <property type="entry name" value="HIS_KIN"/>
    <property type="match status" value="1"/>
</dbReference>
<dbReference type="SMART" id="SM00086">
    <property type="entry name" value="PAC"/>
    <property type="match status" value="2"/>
</dbReference>
<evidence type="ECO:0000256" key="2">
    <source>
        <dbReference type="ARBA" id="ARBA00012438"/>
    </source>
</evidence>
<evidence type="ECO:0000256" key="6">
    <source>
        <dbReference type="ARBA" id="ARBA00022777"/>
    </source>
</evidence>
<dbReference type="InterPro" id="IPR004358">
    <property type="entry name" value="Sig_transdc_His_kin-like_C"/>
</dbReference>
<evidence type="ECO:0000256" key="7">
    <source>
        <dbReference type="ARBA" id="ARBA00022840"/>
    </source>
</evidence>
<feature type="modified residue" description="4-aspartylphosphate" evidence="11">
    <location>
        <position position="859"/>
    </location>
</feature>
<comment type="caution">
    <text evidence="17">The sequence shown here is derived from an EMBL/GenBank/DDBJ whole genome shotgun (WGS) entry which is preliminary data.</text>
</comment>
<dbReference type="FunFam" id="3.30.565.10:FF:000010">
    <property type="entry name" value="Sensor histidine kinase RcsC"/>
    <property type="match status" value="1"/>
</dbReference>
<dbReference type="Pfam" id="PF00512">
    <property type="entry name" value="HisKA"/>
    <property type="match status" value="1"/>
</dbReference>
<keyword evidence="7" id="KW-0067">ATP-binding</keyword>
<organism evidence="17 18">
    <name type="scientific">Alteromonas alba</name>
    <dbReference type="NCBI Taxonomy" id="2079529"/>
    <lineage>
        <taxon>Bacteria</taxon>
        <taxon>Pseudomonadati</taxon>
        <taxon>Pseudomonadota</taxon>
        <taxon>Gammaproteobacteria</taxon>
        <taxon>Alteromonadales</taxon>
        <taxon>Alteromonadaceae</taxon>
        <taxon>Alteromonas/Salinimonas group</taxon>
        <taxon>Alteromonas</taxon>
    </lineage>
</organism>
<dbReference type="InterPro" id="IPR003594">
    <property type="entry name" value="HATPase_dom"/>
</dbReference>
<feature type="domain" description="Histidine kinase" evidence="13">
    <location>
        <begin position="435"/>
        <end position="656"/>
    </location>
</feature>
<dbReference type="SUPFAM" id="SSF52172">
    <property type="entry name" value="CheY-like"/>
    <property type="match status" value="1"/>
</dbReference>
<dbReference type="PROSITE" id="PS50112">
    <property type="entry name" value="PAS"/>
    <property type="match status" value="1"/>
</dbReference>
<keyword evidence="18" id="KW-1185">Reference proteome</keyword>
<evidence type="ECO:0000259" key="14">
    <source>
        <dbReference type="PROSITE" id="PS50110"/>
    </source>
</evidence>
<reference evidence="18" key="1">
    <citation type="journal article" date="2020" name="Int. J. Syst. Evol. Microbiol.">
        <title>Alteromonas alba sp. nov., a marine bacterium isolated from the seawater of the West Pacific Ocean.</title>
        <authorList>
            <person name="Sun C."/>
            <person name="Wu Y.-H."/>
            <person name="Xamxidin M."/>
            <person name="Cheng H."/>
            <person name="Xu X.-W."/>
        </authorList>
    </citation>
    <scope>NUCLEOTIDE SEQUENCE [LARGE SCALE GENOMIC DNA]</scope>
    <source>
        <strain evidence="18">190</strain>
    </source>
</reference>
<dbReference type="InterPro" id="IPR000014">
    <property type="entry name" value="PAS"/>
</dbReference>
<evidence type="ECO:0000259" key="13">
    <source>
        <dbReference type="PROSITE" id="PS50109"/>
    </source>
</evidence>
<feature type="domain" description="Response regulatory" evidence="14">
    <location>
        <begin position="809"/>
        <end position="929"/>
    </location>
</feature>
<dbReference type="InterPro" id="IPR001610">
    <property type="entry name" value="PAC"/>
</dbReference>
<dbReference type="GO" id="GO:0005524">
    <property type="term" value="F:ATP binding"/>
    <property type="evidence" value="ECO:0007669"/>
    <property type="project" value="UniProtKB-KW"/>
</dbReference>
<dbReference type="SMART" id="SM00388">
    <property type="entry name" value="HisKA"/>
    <property type="match status" value="1"/>
</dbReference>
<dbReference type="Pfam" id="PF08448">
    <property type="entry name" value="PAS_4"/>
    <property type="match status" value="1"/>
</dbReference>
<feature type="coiled-coil region" evidence="12">
    <location>
        <begin position="408"/>
        <end position="435"/>
    </location>
</feature>
<dbReference type="AlphaFoldDB" id="A0A2S9V695"/>
<dbReference type="CDD" id="cd16922">
    <property type="entry name" value="HATPase_EvgS-ArcB-TorS-like"/>
    <property type="match status" value="1"/>
</dbReference>
<keyword evidence="12" id="KW-0175">Coiled coil</keyword>
<keyword evidence="4" id="KW-0808">Transferase</keyword>
<feature type="domain" description="PAS" evidence="15">
    <location>
        <begin position="162"/>
        <end position="235"/>
    </location>
</feature>
<comment type="subunit">
    <text evidence="9">At low DSF concentrations, interacts with RpfF.</text>
</comment>
<dbReference type="InterPro" id="IPR005467">
    <property type="entry name" value="His_kinase_dom"/>
</dbReference>
<dbReference type="FunFam" id="1.10.287.130:FF:000002">
    <property type="entry name" value="Two-component osmosensing histidine kinase"/>
    <property type="match status" value="1"/>
</dbReference>
<comment type="catalytic activity">
    <reaction evidence="1">
        <text>ATP + protein L-histidine = ADP + protein N-phospho-L-histidine.</text>
        <dbReference type="EC" id="2.7.13.3"/>
    </reaction>
</comment>